<dbReference type="RefSeq" id="WP_091505694.1">
    <property type="nucleotide sequence ID" value="NZ_FOLE01000001.1"/>
</dbReference>
<protein>
    <submittedName>
        <fullName evidence="1">Uncharacterized protein</fullName>
    </submittedName>
</protein>
<dbReference type="STRING" id="927664.SAMN05421780_101108"/>
<evidence type="ECO:0000313" key="2">
    <source>
        <dbReference type="Proteomes" id="UP000199514"/>
    </source>
</evidence>
<evidence type="ECO:0000313" key="1">
    <source>
        <dbReference type="EMBL" id="SFB72368.1"/>
    </source>
</evidence>
<dbReference type="AlphaFoldDB" id="A0A1I1DH33"/>
<sequence>MNFTEEGSLNALILAHQYFTLLEIEGIVDNGSTLRLGHVEIDKYYAGYRVFSHGFSSELTHNSMFRLMPFDVPVVNRSGIAAIFQASIHNEIPEEYFAGWVNQNRKSDLKKWISQMNKYIKKMLKETKTSK</sequence>
<reference evidence="1 2" key="1">
    <citation type="submission" date="2016-10" db="EMBL/GenBank/DDBJ databases">
        <authorList>
            <person name="de Groot N.N."/>
        </authorList>
    </citation>
    <scope>NUCLEOTIDE SEQUENCE [LARGE SCALE GENOMIC DNA]</scope>
    <source>
        <strain evidence="1 2">DSM 6793</strain>
    </source>
</reference>
<dbReference type="EMBL" id="FOLE01000001">
    <property type="protein sequence ID" value="SFB72368.1"/>
    <property type="molecule type" value="Genomic_DNA"/>
</dbReference>
<name>A0A1I1DH33_9BACT</name>
<organism evidence="1 2">
    <name type="scientific">Flexibacter flexilis DSM 6793</name>
    <dbReference type="NCBI Taxonomy" id="927664"/>
    <lineage>
        <taxon>Bacteria</taxon>
        <taxon>Pseudomonadati</taxon>
        <taxon>Bacteroidota</taxon>
        <taxon>Cytophagia</taxon>
        <taxon>Cytophagales</taxon>
        <taxon>Flexibacteraceae</taxon>
        <taxon>Flexibacter</taxon>
    </lineage>
</organism>
<gene>
    <name evidence="1" type="ORF">SAMN05421780_101108</name>
</gene>
<dbReference type="Proteomes" id="UP000199514">
    <property type="component" value="Unassembled WGS sequence"/>
</dbReference>
<accession>A0A1I1DH33</accession>
<keyword evidence="2" id="KW-1185">Reference proteome</keyword>
<proteinExistence type="predicted"/>